<gene>
    <name evidence="3" type="ORF">Pan97_13020</name>
</gene>
<feature type="region of interest" description="Disordered" evidence="1">
    <location>
        <begin position="42"/>
        <end position="61"/>
    </location>
</feature>
<feature type="transmembrane region" description="Helical" evidence="2">
    <location>
        <begin position="146"/>
        <end position="164"/>
    </location>
</feature>
<protein>
    <submittedName>
        <fullName evidence="3">Uncharacterized protein</fullName>
    </submittedName>
</protein>
<keyword evidence="4" id="KW-1185">Reference proteome</keyword>
<organism evidence="3 4">
    <name type="scientific">Bremerella volcania</name>
    <dbReference type="NCBI Taxonomy" id="2527984"/>
    <lineage>
        <taxon>Bacteria</taxon>
        <taxon>Pseudomonadati</taxon>
        <taxon>Planctomycetota</taxon>
        <taxon>Planctomycetia</taxon>
        <taxon>Pirellulales</taxon>
        <taxon>Pirellulaceae</taxon>
        <taxon>Bremerella</taxon>
    </lineage>
</organism>
<feature type="transmembrane region" description="Helical" evidence="2">
    <location>
        <begin position="105"/>
        <end position="126"/>
    </location>
</feature>
<name>A0A518C4Z6_9BACT</name>
<keyword evidence="2" id="KW-0812">Transmembrane</keyword>
<dbReference type="AlphaFoldDB" id="A0A518C4Z6"/>
<reference evidence="4" key="1">
    <citation type="submission" date="2019-02" db="EMBL/GenBank/DDBJ databases">
        <title>Deep-cultivation of Planctomycetes and their phenomic and genomic characterization uncovers novel biology.</title>
        <authorList>
            <person name="Wiegand S."/>
            <person name="Jogler M."/>
            <person name="Boedeker C."/>
            <person name="Pinto D."/>
            <person name="Vollmers J."/>
            <person name="Rivas-Marin E."/>
            <person name="Kohn T."/>
            <person name="Peeters S.H."/>
            <person name="Heuer A."/>
            <person name="Rast P."/>
            <person name="Oberbeckmann S."/>
            <person name="Bunk B."/>
            <person name="Jeske O."/>
            <person name="Meyerdierks A."/>
            <person name="Storesund J.E."/>
            <person name="Kallscheuer N."/>
            <person name="Luecker S."/>
            <person name="Lage O.M."/>
            <person name="Pohl T."/>
            <person name="Merkel B.J."/>
            <person name="Hornburger P."/>
            <person name="Mueller R.-W."/>
            <person name="Bruemmer F."/>
            <person name="Labrenz M."/>
            <person name="Spormann A.M."/>
            <person name="Op den Camp H."/>
            <person name="Overmann J."/>
            <person name="Amann R."/>
            <person name="Jetten M.S.M."/>
            <person name="Mascher T."/>
            <person name="Medema M.H."/>
            <person name="Devos D.P."/>
            <person name="Kaster A.-K."/>
            <person name="Ovreas L."/>
            <person name="Rohde M."/>
            <person name="Galperin M.Y."/>
            <person name="Jogler C."/>
        </authorList>
    </citation>
    <scope>NUCLEOTIDE SEQUENCE [LARGE SCALE GENOMIC DNA]</scope>
    <source>
        <strain evidence="4">Pan97</strain>
    </source>
</reference>
<keyword evidence="2" id="KW-1133">Transmembrane helix</keyword>
<evidence type="ECO:0000256" key="1">
    <source>
        <dbReference type="SAM" id="MobiDB-lite"/>
    </source>
</evidence>
<accession>A0A518C4Z6</accession>
<evidence type="ECO:0000313" key="3">
    <source>
        <dbReference type="EMBL" id="QDU74295.1"/>
    </source>
</evidence>
<dbReference type="EMBL" id="CP036289">
    <property type="protein sequence ID" value="QDU74295.1"/>
    <property type="molecule type" value="Genomic_DNA"/>
</dbReference>
<evidence type="ECO:0000256" key="2">
    <source>
        <dbReference type="SAM" id="Phobius"/>
    </source>
</evidence>
<keyword evidence="2" id="KW-0472">Membrane</keyword>
<dbReference type="Proteomes" id="UP000318626">
    <property type="component" value="Chromosome"/>
</dbReference>
<dbReference type="KEGG" id="bvo:Pan97_13020"/>
<proteinExistence type="predicted"/>
<sequence length="317" mass="35588">MYLRGPGGVYVGRPLANGSIAWPVYPRIRTSTAEKGSFTTVMPEDPVNPFQSPQATPDEPPSVVSTVVDEDWPFEATELAVIEVIEPPLGRPIAPGRPWGKIISLLLLGLVGLYGLWIGTMLLVAWLSGNADLLSKLTMQHVPTMLFVILPAVMFLLTISRHYFQPDYSTFRRLGKLIRQRETNAIPSLNSPNCQFVAIAPRERWHLPEQELAQEVAILHVNPYESRIILEGAEHRFWVPSQALLKCGVDFFTKNNKQIWVVCLVIQTKDGPREVGLRIGNVDGFWQSNAQRKSVAEKYWGRIMLLKQAPLKNAKTT</sequence>
<evidence type="ECO:0000313" key="4">
    <source>
        <dbReference type="Proteomes" id="UP000318626"/>
    </source>
</evidence>